<name>A0ACB7FL86_NIBAL</name>
<dbReference type="EMBL" id="CM024789">
    <property type="protein sequence ID" value="KAG8014593.1"/>
    <property type="molecule type" value="Genomic_DNA"/>
</dbReference>
<comment type="caution">
    <text evidence="1">The sequence shown here is derived from an EMBL/GenBank/DDBJ whole genome shotgun (WGS) entry which is preliminary data.</text>
</comment>
<accession>A0ACB7FL86</accession>
<protein>
    <submittedName>
        <fullName evidence="1">Uncharacterized protein</fullName>
    </submittedName>
</protein>
<gene>
    <name evidence="1" type="ORF">GBF38_003137</name>
</gene>
<reference evidence="1" key="1">
    <citation type="submission" date="2020-04" db="EMBL/GenBank/DDBJ databases">
        <title>A chromosome-scale assembly and high-density genetic map of the yellow drum (Nibea albiflora) genome.</title>
        <authorList>
            <person name="Xu D."/>
            <person name="Zhang W."/>
            <person name="Chen R."/>
            <person name="Tan P."/>
            <person name="Wang L."/>
            <person name="Song H."/>
            <person name="Tian L."/>
            <person name="Zhu Q."/>
            <person name="Wang B."/>
        </authorList>
    </citation>
    <scope>NUCLEOTIDE SEQUENCE</scope>
    <source>
        <strain evidence="1">ZJHYS-2018</strain>
    </source>
</reference>
<proteinExistence type="predicted"/>
<organism evidence="1 2">
    <name type="scientific">Nibea albiflora</name>
    <name type="common">Yellow drum</name>
    <name type="synonym">Corvina albiflora</name>
    <dbReference type="NCBI Taxonomy" id="240163"/>
    <lineage>
        <taxon>Eukaryota</taxon>
        <taxon>Metazoa</taxon>
        <taxon>Chordata</taxon>
        <taxon>Craniata</taxon>
        <taxon>Vertebrata</taxon>
        <taxon>Euteleostomi</taxon>
        <taxon>Actinopterygii</taxon>
        <taxon>Neopterygii</taxon>
        <taxon>Teleostei</taxon>
        <taxon>Neoteleostei</taxon>
        <taxon>Acanthomorphata</taxon>
        <taxon>Eupercaria</taxon>
        <taxon>Sciaenidae</taxon>
        <taxon>Nibea</taxon>
    </lineage>
</organism>
<dbReference type="Proteomes" id="UP000805704">
    <property type="component" value="Chromosome 1"/>
</dbReference>
<sequence length="90" mass="9526">QERQYYTPSGESILKESRSLRRASWHLTAGQCGGHGVPHCCFLFESPRALSGSSRPSLPSPAKDNGGAAGDGDDDEGGAKEEEEEGGLFC</sequence>
<evidence type="ECO:0000313" key="2">
    <source>
        <dbReference type="Proteomes" id="UP000805704"/>
    </source>
</evidence>
<keyword evidence="2" id="KW-1185">Reference proteome</keyword>
<evidence type="ECO:0000313" key="1">
    <source>
        <dbReference type="EMBL" id="KAG8014593.1"/>
    </source>
</evidence>
<feature type="non-terminal residue" evidence="1">
    <location>
        <position position="1"/>
    </location>
</feature>